<proteinExistence type="predicted"/>
<organism evidence="1 2">
    <name type="scientific">Azospirillum argentinense</name>
    <dbReference type="NCBI Taxonomy" id="2970906"/>
    <lineage>
        <taxon>Bacteria</taxon>
        <taxon>Pseudomonadati</taxon>
        <taxon>Pseudomonadota</taxon>
        <taxon>Alphaproteobacteria</taxon>
        <taxon>Rhodospirillales</taxon>
        <taxon>Azospirillaceae</taxon>
        <taxon>Azospirillum</taxon>
    </lineage>
</organism>
<sequence>MSVCNLLILPDRVYCYSDTMQYSNGDPAGLASPKASPSINDRFTVVTRGLSDAGTVMFDFVKGAADIHEAEGRAAAMMERARRIKAGNRPNMRLETTLIGFSDRHNVMRVSRFLLPEHGDTVTFRVLPVGLHLEPSPPGVTLAAPVDRFHERMVKLGLAQQAVAFQHGFTGMCIGGVMHATEVGRDGSRQRIAALYPGYADHAARFGDPCADAVASYLSREAIAA</sequence>
<accession>A0A5B0KLT0</accession>
<name>A0A5B0KLT0_9PROT</name>
<reference evidence="1 2" key="1">
    <citation type="submission" date="2019-07" db="EMBL/GenBank/DDBJ databases">
        <title>Genome sequencing of the stress-tolerant strain Azospirillum brasilense Az19.</title>
        <authorList>
            <person name="Maroniche G.A."/>
            <person name="Garcia J.E."/>
            <person name="Pagnussat L."/>
            <person name="Amenta M."/>
            <person name="Creus C.M."/>
        </authorList>
    </citation>
    <scope>NUCLEOTIDE SEQUENCE [LARGE SCALE GENOMIC DNA]</scope>
    <source>
        <strain evidence="1 2">Az19</strain>
    </source>
</reference>
<comment type="caution">
    <text evidence="1">The sequence shown here is derived from an EMBL/GenBank/DDBJ whole genome shotgun (WGS) entry which is preliminary data.</text>
</comment>
<dbReference type="RefSeq" id="WP_149651510.1">
    <property type="nucleotide sequence ID" value="NZ_VEWN01000019.1"/>
</dbReference>
<evidence type="ECO:0000313" key="2">
    <source>
        <dbReference type="Proteomes" id="UP000325333"/>
    </source>
</evidence>
<dbReference type="AlphaFoldDB" id="A0A5B0KLT0"/>
<dbReference type="EMBL" id="VEWN01000019">
    <property type="protein sequence ID" value="KAA1052955.1"/>
    <property type="molecule type" value="Genomic_DNA"/>
</dbReference>
<protein>
    <submittedName>
        <fullName evidence="1">Uncharacterized protein</fullName>
    </submittedName>
</protein>
<evidence type="ECO:0000313" key="1">
    <source>
        <dbReference type="EMBL" id="KAA1052955.1"/>
    </source>
</evidence>
<dbReference type="Proteomes" id="UP000325333">
    <property type="component" value="Unassembled WGS sequence"/>
</dbReference>
<gene>
    <name evidence="1" type="ORF">FH063_003362</name>
</gene>